<keyword evidence="3" id="KW-1185">Reference proteome</keyword>
<feature type="region of interest" description="Disordered" evidence="1">
    <location>
        <begin position="1"/>
        <end position="23"/>
    </location>
</feature>
<dbReference type="Proteomes" id="UP000051841">
    <property type="component" value="Unassembled WGS sequence"/>
</dbReference>
<organism evidence="2 3">
    <name type="scientific">Kandleria vitulina DSM 20405</name>
    <dbReference type="NCBI Taxonomy" id="1410657"/>
    <lineage>
        <taxon>Bacteria</taxon>
        <taxon>Bacillati</taxon>
        <taxon>Bacillota</taxon>
        <taxon>Erysipelotrichia</taxon>
        <taxon>Erysipelotrichales</taxon>
        <taxon>Coprobacillaceae</taxon>
        <taxon>Kandleria</taxon>
    </lineage>
</organism>
<sequence length="81" mass="9757">MKQFKKSYKKKKEEKNRSTTAKELLKRFPNMNKEDHDVLSVIAKYDTSISTKFKLLSNKRIRKEAHTNRLILFINVLMNWL</sequence>
<dbReference type="EMBL" id="JQBL01000012">
    <property type="protein sequence ID" value="KRN50210.1"/>
    <property type="molecule type" value="Genomic_DNA"/>
</dbReference>
<evidence type="ECO:0000313" key="2">
    <source>
        <dbReference type="EMBL" id="KRN50210.1"/>
    </source>
</evidence>
<reference evidence="2 3" key="1">
    <citation type="journal article" date="2015" name="Genome Announc.">
        <title>Expanding the biotechnology potential of lactobacilli through comparative genomics of 213 strains and associated genera.</title>
        <authorList>
            <person name="Sun Z."/>
            <person name="Harris H.M."/>
            <person name="McCann A."/>
            <person name="Guo C."/>
            <person name="Argimon S."/>
            <person name="Zhang W."/>
            <person name="Yang X."/>
            <person name="Jeffery I.B."/>
            <person name="Cooney J.C."/>
            <person name="Kagawa T.F."/>
            <person name="Liu W."/>
            <person name="Song Y."/>
            <person name="Salvetti E."/>
            <person name="Wrobel A."/>
            <person name="Rasinkangas P."/>
            <person name="Parkhill J."/>
            <person name="Rea M.C."/>
            <person name="O'Sullivan O."/>
            <person name="Ritari J."/>
            <person name="Douillard F.P."/>
            <person name="Paul Ross R."/>
            <person name="Yang R."/>
            <person name="Briner A.E."/>
            <person name="Felis G.E."/>
            <person name="de Vos W.M."/>
            <person name="Barrangou R."/>
            <person name="Klaenhammer T.R."/>
            <person name="Caufield P.W."/>
            <person name="Cui Y."/>
            <person name="Zhang H."/>
            <person name="O'Toole P.W."/>
        </authorList>
    </citation>
    <scope>NUCLEOTIDE SEQUENCE [LARGE SCALE GENOMIC DNA]</scope>
    <source>
        <strain evidence="2 3">DSM 20405</strain>
    </source>
</reference>
<comment type="caution">
    <text evidence="2">The sequence shown here is derived from an EMBL/GenBank/DDBJ whole genome shotgun (WGS) entry which is preliminary data.</text>
</comment>
<dbReference type="PATRIC" id="fig|1410657.5.peg.361"/>
<name>A0A0R2HB91_9FIRM</name>
<evidence type="ECO:0000256" key="1">
    <source>
        <dbReference type="SAM" id="MobiDB-lite"/>
    </source>
</evidence>
<dbReference type="AlphaFoldDB" id="A0A0R2HB91"/>
<protein>
    <submittedName>
        <fullName evidence="2">Uncharacterized protein</fullName>
    </submittedName>
</protein>
<proteinExistence type="predicted"/>
<evidence type="ECO:0000313" key="3">
    <source>
        <dbReference type="Proteomes" id="UP000051841"/>
    </source>
</evidence>
<accession>A0A0R2HB91</accession>
<feature type="compositionally biased region" description="Basic residues" evidence="1">
    <location>
        <begin position="1"/>
        <end position="10"/>
    </location>
</feature>
<gene>
    <name evidence="2" type="ORF">IV49_GL000340</name>
</gene>